<evidence type="ECO:0000313" key="2">
    <source>
        <dbReference type="EMBL" id="MBX59807.1"/>
    </source>
</evidence>
<keyword evidence="1" id="KW-0732">Signal</keyword>
<proteinExistence type="predicted"/>
<dbReference type="AlphaFoldDB" id="A0A2P2PYI1"/>
<feature type="chain" id="PRO_5015177617" evidence="1">
    <location>
        <begin position="36"/>
        <end position="49"/>
    </location>
</feature>
<organism evidence="2">
    <name type="scientific">Rhizophora mucronata</name>
    <name type="common">Asiatic mangrove</name>
    <dbReference type="NCBI Taxonomy" id="61149"/>
    <lineage>
        <taxon>Eukaryota</taxon>
        <taxon>Viridiplantae</taxon>
        <taxon>Streptophyta</taxon>
        <taxon>Embryophyta</taxon>
        <taxon>Tracheophyta</taxon>
        <taxon>Spermatophyta</taxon>
        <taxon>Magnoliopsida</taxon>
        <taxon>eudicotyledons</taxon>
        <taxon>Gunneridae</taxon>
        <taxon>Pentapetalae</taxon>
        <taxon>rosids</taxon>
        <taxon>fabids</taxon>
        <taxon>Malpighiales</taxon>
        <taxon>Rhizophoraceae</taxon>
        <taxon>Rhizophora</taxon>
    </lineage>
</organism>
<dbReference type="EMBL" id="GGEC01079323">
    <property type="protein sequence ID" value="MBX59807.1"/>
    <property type="molecule type" value="Transcribed_RNA"/>
</dbReference>
<reference evidence="2" key="1">
    <citation type="submission" date="2018-02" db="EMBL/GenBank/DDBJ databases">
        <title>Rhizophora mucronata_Transcriptome.</title>
        <authorList>
            <person name="Meera S.P."/>
            <person name="Sreeshan A."/>
            <person name="Augustine A."/>
        </authorList>
    </citation>
    <scope>NUCLEOTIDE SEQUENCE</scope>
    <source>
        <tissue evidence="2">Leaf</tissue>
    </source>
</reference>
<sequence length="49" mass="5270">MVAEMSGQNFTKSLRWVCVVPLLLVSKLLPVQCRAAELVGSVGLGCRLP</sequence>
<evidence type="ECO:0000256" key="1">
    <source>
        <dbReference type="SAM" id="SignalP"/>
    </source>
</evidence>
<feature type="signal peptide" evidence="1">
    <location>
        <begin position="1"/>
        <end position="35"/>
    </location>
</feature>
<accession>A0A2P2PYI1</accession>
<protein>
    <submittedName>
        <fullName evidence="2">Uncharacterized protein</fullName>
    </submittedName>
</protein>
<name>A0A2P2PYI1_RHIMU</name>